<gene>
    <name evidence="5" type="ORF">B2M27_03210</name>
</gene>
<sequence length="372" mass="41426">MRISRVDCFIVRLGYKPIYPRQTSKEGEFNAARSLHPTLDSLILRLETDNGIVGWGEAFGHACNPATMSLLTERLAPFLKGENCEDIAALMEKAHYAFHSYGRGGTMMYALSALDIALWDIRAKAHQRPLWQLLGGTRSHIELYPSLGSFDGDLEKLLPYVQNLTQQGYRHIKLHERDPKATAAVRRAMLEDGALMLDTNCAWGEDEARENLAQLRDAGVAFVEEPTFPPEALSRLKRLKQQTGMPLAAGENMNNSEEFRQCIELGLVDVMQPSVAKIGGISAVLEIIDAWKANPHGTILPHCFYYGPGLLATAHLLSVMPETVPLEVPWLEFEQKLHPFMQWSPVVDLPVVPGLGFSPDPAILDRYTIARG</sequence>
<comment type="cofactor">
    <cofactor evidence="1">
        <name>Mg(2+)</name>
        <dbReference type="ChEBI" id="CHEBI:18420"/>
    </cofactor>
</comment>
<dbReference type="PROSITE" id="PS00909">
    <property type="entry name" value="MR_MLE_2"/>
    <property type="match status" value="1"/>
</dbReference>
<dbReference type="SUPFAM" id="SSF54826">
    <property type="entry name" value="Enolase N-terminal domain-like"/>
    <property type="match status" value="1"/>
</dbReference>
<keyword evidence="6" id="KW-1185">Reference proteome</keyword>
<dbReference type="EMBL" id="MWPR01000003">
    <property type="protein sequence ID" value="ORJ51832.1"/>
    <property type="molecule type" value="Genomic_DNA"/>
</dbReference>
<dbReference type="PROSITE" id="PS00908">
    <property type="entry name" value="MR_MLE_1"/>
    <property type="match status" value="1"/>
</dbReference>
<dbReference type="InterPro" id="IPR029017">
    <property type="entry name" value="Enolase-like_N"/>
</dbReference>
<dbReference type="SMART" id="SM00922">
    <property type="entry name" value="MR_MLE"/>
    <property type="match status" value="1"/>
</dbReference>
<evidence type="ECO:0000256" key="1">
    <source>
        <dbReference type="ARBA" id="ARBA00001946"/>
    </source>
</evidence>
<reference evidence="5 6" key="1">
    <citation type="submission" date="2017-02" db="EMBL/GenBank/DDBJ databases">
        <title>Draft genome sequence of a Kluyvera intermedia isolate from a patient with a pancreatic abscess.</title>
        <authorList>
            <person name="Thele R."/>
        </authorList>
    </citation>
    <scope>NUCLEOTIDE SEQUENCE [LARGE SCALE GENOMIC DNA]</scope>
    <source>
        <strain evidence="5 6">FOSA7093</strain>
    </source>
</reference>
<dbReference type="Gene3D" id="3.20.20.120">
    <property type="entry name" value="Enolase-like C-terminal domain"/>
    <property type="match status" value="1"/>
</dbReference>
<dbReference type="Pfam" id="PF02746">
    <property type="entry name" value="MR_MLE_N"/>
    <property type="match status" value="1"/>
</dbReference>
<dbReference type="SFLD" id="SFLDS00001">
    <property type="entry name" value="Enolase"/>
    <property type="match status" value="1"/>
</dbReference>
<dbReference type="PANTHER" id="PTHR13794:SF58">
    <property type="entry name" value="MITOCHONDRIAL ENOLASE SUPERFAMILY MEMBER 1"/>
    <property type="match status" value="1"/>
</dbReference>
<feature type="domain" description="Mandelate racemase/muconate lactonizing enzyme C-terminal" evidence="4">
    <location>
        <begin position="154"/>
        <end position="246"/>
    </location>
</feature>
<dbReference type="PANTHER" id="PTHR13794">
    <property type="entry name" value="ENOLASE SUPERFAMILY, MANDELATE RACEMASE"/>
    <property type="match status" value="1"/>
</dbReference>
<keyword evidence="3" id="KW-0460">Magnesium</keyword>
<evidence type="ECO:0000256" key="2">
    <source>
        <dbReference type="ARBA" id="ARBA00022723"/>
    </source>
</evidence>
<dbReference type="InterPro" id="IPR013342">
    <property type="entry name" value="Mandelate_racemase_C"/>
</dbReference>
<keyword evidence="2" id="KW-0479">Metal-binding</keyword>
<dbReference type="CDD" id="cd03316">
    <property type="entry name" value="MR_like"/>
    <property type="match status" value="1"/>
</dbReference>
<evidence type="ECO:0000259" key="4">
    <source>
        <dbReference type="SMART" id="SM00922"/>
    </source>
</evidence>
<dbReference type="InterPro" id="IPR029065">
    <property type="entry name" value="Enolase_C-like"/>
</dbReference>
<evidence type="ECO:0000313" key="6">
    <source>
        <dbReference type="Proteomes" id="UP000192521"/>
    </source>
</evidence>
<dbReference type="Gene3D" id="3.30.390.10">
    <property type="entry name" value="Enolase-like, N-terminal domain"/>
    <property type="match status" value="1"/>
</dbReference>
<dbReference type="SUPFAM" id="SSF51604">
    <property type="entry name" value="Enolase C-terminal domain-like"/>
    <property type="match status" value="1"/>
</dbReference>
<protein>
    <recommendedName>
        <fullName evidence="4">Mandelate racemase/muconate lactonizing enzyme C-terminal domain-containing protein</fullName>
    </recommendedName>
</protein>
<organism evidence="5 6">
    <name type="scientific">Kluyvera intermedia</name>
    <name type="common">Enterobacter intermedius</name>
    <dbReference type="NCBI Taxonomy" id="61648"/>
    <lineage>
        <taxon>Bacteria</taxon>
        <taxon>Pseudomonadati</taxon>
        <taxon>Pseudomonadota</taxon>
        <taxon>Gammaproteobacteria</taxon>
        <taxon>Enterobacterales</taxon>
        <taxon>Enterobacteriaceae</taxon>
        <taxon>Kluyvera</taxon>
    </lineage>
</organism>
<evidence type="ECO:0000256" key="3">
    <source>
        <dbReference type="ARBA" id="ARBA00022842"/>
    </source>
</evidence>
<name>A0ABX3UKA3_KLUIN</name>
<proteinExistence type="predicted"/>
<evidence type="ECO:0000313" key="5">
    <source>
        <dbReference type="EMBL" id="ORJ51832.1"/>
    </source>
</evidence>
<dbReference type="InterPro" id="IPR018110">
    <property type="entry name" value="Mandel_Rmase/mucon_lact_enz_CS"/>
</dbReference>
<dbReference type="InterPro" id="IPR046945">
    <property type="entry name" value="RHMD-like"/>
</dbReference>
<accession>A0ABX3UKA3</accession>
<dbReference type="RefSeq" id="WP_085005359.1">
    <property type="nucleotide sequence ID" value="NZ_MWPR01000003.1"/>
</dbReference>
<dbReference type="Proteomes" id="UP000192521">
    <property type="component" value="Unassembled WGS sequence"/>
</dbReference>
<dbReference type="Pfam" id="PF13378">
    <property type="entry name" value="MR_MLE_C"/>
    <property type="match status" value="1"/>
</dbReference>
<dbReference type="InterPro" id="IPR036849">
    <property type="entry name" value="Enolase-like_C_sf"/>
</dbReference>
<comment type="caution">
    <text evidence="5">The sequence shown here is derived from an EMBL/GenBank/DDBJ whole genome shotgun (WGS) entry which is preliminary data.</text>
</comment>
<dbReference type="InterPro" id="IPR013341">
    <property type="entry name" value="Mandelate_racemase_N_dom"/>
</dbReference>